<keyword evidence="12" id="KW-1185">Reference proteome</keyword>
<evidence type="ECO:0000256" key="2">
    <source>
        <dbReference type="ARBA" id="ARBA00004401"/>
    </source>
</evidence>
<dbReference type="PRINTS" id="PR00727">
    <property type="entry name" value="LEADERPTASE"/>
</dbReference>
<sequence length="218" mass="23239">MAMVRNDAGGLSPKEEKNGTNKVVELVGIVVFALLLAFLIQLFLVKTYRIPSGSMEPTLDIGQRVLVNRIGMRFGEPKVGDIVVFHPPEGADVRPLGACGTSDEGVGTTRPCSVATPGASDQTFIKRVVAVGGDTVAIRGGRVVLNGRVQDEPFIRPCGPEGACSFPTAVTVPDGSFYMLGDNRGASDDSRFWGPVKEDQLIGTAFATYWPPNRIGLF</sequence>
<keyword evidence="8" id="KW-1133">Transmembrane helix</keyword>
<dbReference type="GO" id="GO:0006465">
    <property type="term" value="P:signal peptide processing"/>
    <property type="evidence" value="ECO:0007669"/>
    <property type="project" value="InterPro"/>
</dbReference>
<dbReference type="PANTHER" id="PTHR43390:SF1">
    <property type="entry name" value="CHLOROPLAST PROCESSING PEPTIDASE"/>
    <property type="match status" value="1"/>
</dbReference>
<dbReference type="GO" id="GO:0009003">
    <property type="term" value="F:signal peptidase activity"/>
    <property type="evidence" value="ECO:0007669"/>
    <property type="project" value="UniProtKB-EC"/>
</dbReference>
<proteinExistence type="inferred from homology"/>
<dbReference type="InterPro" id="IPR019756">
    <property type="entry name" value="Pept_S26A_signal_pept_1_Ser-AS"/>
</dbReference>
<dbReference type="PROSITE" id="PS00761">
    <property type="entry name" value="SPASE_I_3"/>
    <property type="match status" value="1"/>
</dbReference>
<feature type="active site" evidence="7">
    <location>
        <position position="54"/>
    </location>
</feature>
<name>A0A840IDU2_9ACTN</name>
<dbReference type="Proteomes" id="UP000585272">
    <property type="component" value="Unassembled WGS sequence"/>
</dbReference>
<dbReference type="SUPFAM" id="SSF51306">
    <property type="entry name" value="LexA/Signal peptidase"/>
    <property type="match status" value="1"/>
</dbReference>
<dbReference type="GO" id="GO:0005886">
    <property type="term" value="C:plasma membrane"/>
    <property type="evidence" value="ECO:0007669"/>
    <property type="project" value="UniProtKB-SubCell"/>
</dbReference>
<keyword evidence="5 8" id="KW-0645">Protease</keyword>
<dbReference type="Pfam" id="PF10502">
    <property type="entry name" value="Peptidase_S26"/>
    <property type="match status" value="1"/>
</dbReference>
<dbReference type="PROSITE" id="PS00760">
    <property type="entry name" value="SPASE_I_2"/>
    <property type="match status" value="1"/>
</dbReference>
<keyword evidence="8" id="KW-0472">Membrane</keyword>
<comment type="caution">
    <text evidence="11">The sequence shown here is derived from an EMBL/GenBank/DDBJ whole genome shotgun (WGS) entry which is preliminary data.</text>
</comment>
<evidence type="ECO:0000256" key="1">
    <source>
        <dbReference type="ARBA" id="ARBA00000677"/>
    </source>
</evidence>
<dbReference type="PROSITE" id="PS00501">
    <property type="entry name" value="SPASE_I_1"/>
    <property type="match status" value="1"/>
</dbReference>
<dbReference type="AlphaFoldDB" id="A0A840IDU2"/>
<reference evidence="11 12" key="1">
    <citation type="submission" date="2020-08" db="EMBL/GenBank/DDBJ databases">
        <title>Genomic Encyclopedia of Archaeal and Bacterial Type Strains, Phase II (KMG-II): from individual species to whole genera.</title>
        <authorList>
            <person name="Goeker M."/>
        </authorList>
    </citation>
    <scope>NUCLEOTIDE SEQUENCE [LARGE SCALE GENOMIC DNA]</scope>
    <source>
        <strain evidence="11 12">DSM 23288</strain>
    </source>
</reference>
<feature type="active site" evidence="7">
    <location>
        <position position="126"/>
    </location>
</feature>
<evidence type="ECO:0000256" key="8">
    <source>
        <dbReference type="RuleBase" id="RU003993"/>
    </source>
</evidence>
<feature type="domain" description="Peptidase S26" evidence="10">
    <location>
        <begin position="24"/>
        <end position="210"/>
    </location>
</feature>
<dbReference type="InterPro" id="IPR019758">
    <property type="entry name" value="Pept_S26A_signal_pept_1_CS"/>
</dbReference>
<dbReference type="Gene3D" id="2.10.109.10">
    <property type="entry name" value="Umud Fragment, subunit A"/>
    <property type="match status" value="1"/>
</dbReference>
<feature type="transmembrane region" description="Helical" evidence="8">
    <location>
        <begin position="26"/>
        <end position="45"/>
    </location>
</feature>
<evidence type="ECO:0000256" key="5">
    <source>
        <dbReference type="ARBA" id="ARBA00022670"/>
    </source>
</evidence>
<accession>A0A840IDU2</accession>
<comment type="subcellular location">
    <subcellularLocation>
        <location evidence="2">Cell membrane</location>
        <topology evidence="2">Single-pass type II membrane protein</topology>
    </subcellularLocation>
    <subcellularLocation>
        <location evidence="9">Membrane</location>
        <topology evidence="9">Single-pass type II membrane protein</topology>
    </subcellularLocation>
</comment>
<evidence type="ECO:0000256" key="9">
    <source>
        <dbReference type="RuleBase" id="RU362042"/>
    </source>
</evidence>
<evidence type="ECO:0000256" key="4">
    <source>
        <dbReference type="ARBA" id="ARBA00013208"/>
    </source>
</evidence>
<protein>
    <recommendedName>
        <fullName evidence="4 8">Signal peptidase I</fullName>
        <ecNumber evidence="4 8">3.4.21.89</ecNumber>
    </recommendedName>
</protein>
<comment type="similarity">
    <text evidence="3 9">Belongs to the peptidase S26 family.</text>
</comment>
<comment type="catalytic activity">
    <reaction evidence="1 8">
        <text>Cleavage of hydrophobic, N-terminal signal or leader sequences from secreted and periplasmic proteins.</text>
        <dbReference type="EC" id="3.4.21.89"/>
    </reaction>
</comment>
<dbReference type="InterPro" id="IPR019757">
    <property type="entry name" value="Pept_S26A_signal_pept_1_Lys-AS"/>
</dbReference>
<evidence type="ECO:0000313" key="12">
    <source>
        <dbReference type="Proteomes" id="UP000585272"/>
    </source>
</evidence>
<dbReference type="EMBL" id="JACHNU010000002">
    <property type="protein sequence ID" value="MBB4662515.1"/>
    <property type="molecule type" value="Genomic_DNA"/>
</dbReference>
<keyword evidence="8" id="KW-0812">Transmembrane</keyword>
<organism evidence="11 12">
    <name type="scientific">Conexibacter arvalis</name>
    <dbReference type="NCBI Taxonomy" id="912552"/>
    <lineage>
        <taxon>Bacteria</taxon>
        <taxon>Bacillati</taxon>
        <taxon>Actinomycetota</taxon>
        <taxon>Thermoleophilia</taxon>
        <taxon>Solirubrobacterales</taxon>
        <taxon>Conexibacteraceae</taxon>
        <taxon>Conexibacter</taxon>
    </lineage>
</organism>
<evidence type="ECO:0000256" key="6">
    <source>
        <dbReference type="ARBA" id="ARBA00022801"/>
    </source>
</evidence>
<dbReference type="InterPro" id="IPR019533">
    <property type="entry name" value="Peptidase_S26"/>
</dbReference>
<gene>
    <name evidence="11" type="ORF">BDZ31_002101</name>
</gene>
<dbReference type="PANTHER" id="PTHR43390">
    <property type="entry name" value="SIGNAL PEPTIDASE I"/>
    <property type="match status" value="1"/>
</dbReference>
<dbReference type="NCBIfam" id="TIGR02227">
    <property type="entry name" value="sigpep_I_bact"/>
    <property type="match status" value="1"/>
</dbReference>
<evidence type="ECO:0000256" key="3">
    <source>
        <dbReference type="ARBA" id="ARBA00009370"/>
    </source>
</evidence>
<dbReference type="EC" id="3.4.21.89" evidence="4 8"/>
<dbReference type="CDD" id="cd06530">
    <property type="entry name" value="S26_SPase_I"/>
    <property type="match status" value="1"/>
</dbReference>
<evidence type="ECO:0000256" key="7">
    <source>
        <dbReference type="PIRSR" id="PIRSR600223-1"/>
    </source>
</evidence>
<keyword evidence="6 8" id="KW-0378">Hydrolase</keyword>
<dbReference type="GO" id="GO:0004252">
    <property type="term" value="F:serine-type endopeptidase activity"/>
    <property type="evidence" value="ECO:0007669"/>
    <property type="project" value="InterPro"/>
</dbReference>
<evidence type="ECO:0000313" key="11">
    <source>
        <dbReference type="EMBL" id="MBB4662515.1"/>
    </source>
</evidence>
<dbReference type="InterPro" id="IPR036286">
    <property type="entry name" value="LexA/Signal_pep-like_sf"/>
</dbReference>
<dbReference type="InterPro" id="IPR000223">
    <property type="entry name" value="Pept_S26A_signal_pept_1"/>
</dbReference>
<evidence type="ECO:0000259" key="10">
    <source>
        <dbReference type="Pfam" id="PF10502"/>
    </source>
</evidence>